<protein>
    <submittedName>
        <fullName evidence="2">Uncharacterized protein</fullName>
    </submittedName>
</protein>
<evidence type="ECO:0000313" key="3">
    <source>
        <dbReference type="Proteomes" id="UP000784294"/>
    </source>
</evidence>
<feature type="region of interest" description="Disordered" evidence="1">
    <location>
        <begin position="174"/>
        <end position="210"/>
    </location>
</feature>
<accession>A0A3S5BQ24</accession>
<sequence>MHIHPHHCQRSLITHFSQCCCSAESEWSSWHPRHLLSDNSVWRSFRRSSDAMEAKQETSEGISSTYFDLACQEPSFWTSKQREVEIELRSVADTSGKTKKKKAIKGRYYHEASTMTFFKPAGRPSIGARLASVKYFQPSRIRRTCSRKNQLTLLRNRFRNRLFGPSIAVQGRSGEQMTKNVTNRQEVASDGEDKERIHVSKESQEQRGIQYLEDSASSGRYIQANATREEWCQSVQSSKTDHVNMSTHKQHEHSMETHHFPRLHVHPNHLHYQPLQHRFKKGHSIGLLMPGPRVKPIHVERFSDSYLGYAVSSAEDKWKDADLDRHSDRSSSVGLGMKDEKNKSILHQVGQS</sequence>
<feature type="compositionally biased region" description="Polar residues" evidence="1">
    <location>
        <begin position="174"/>
        <end position="186"/>
    </location>
</feature>
<proteinExistence type="predicted"/>
<dbReference type="EMBL" id="CAAALY010246804">
    <property type="protein sequence ID" value="VEL34000.1"/>
    <property type="molecule type" value="Genomic_DNA"/>
</dbReference>
<dbReference type="AlphaFoldDB" id="A0A3S5BQ24"/>
<feature type="compositionally biased region" description="Basic and acidic residues" evidence="1">
    <location>
        <begin position="191"/>
        <end position="205"/>
    </location>
</feature>
<feature type="compositionally biased region" description="Basic and acidic residues" evidence="1">
    <location>
        <begin position="318"/>
        <end position="329"/>
    </location>
</feature>
<keyword evidence="3" id="KW-1185">Reference proteome</keyword>
<name>A0A3S5BQ24_9PLAT</name>
<evidence type="ECO:0000256" key="1">
    <source>
        <dbReference type="SAM" id="MobiDB-lite"/>
    </source>
</evidence>
<evidence type="ECO:0000313" key="2">
    <source>
        <dbReference type="EMBL" id="VEL34000.1"/>
    </source>
</evidence>
<dbReference type="Proteomes" id="UP000784294">
    <property type="component" value="Unassembled WGS sequence"/>
</dbReference>
<feature type="region of interest" description="Disordered" evidence="1">
    <location>
        <begin position="318"/>
        <end position="352"/>
    </location>
</feature>
<organism evidence="2 3">
    <name type="scientific">Protopolystoma xenopodis</name>
    <dbReference type="NCBI Taxonomy" id="117903"/>
    <lineage>
        <taxon>Eukaryota</taxon>
        <taxon>Metazoa</taxon>
        <taxon>Spiralia</taxon>
        <taxon>Lophotrochozoa</taxon>
        <taxon>Platyhelminthes</taxon>
        <taxon>Monogenea</taxon>
        <taxon>Polyopisthocotylea</taxon>
        <taxon>Polystomatidea</taxon>
        <taxon>Polystomatidae</taxon>
        <taxon>Protopolystoma</taxon>
    </lineage>
</organism>
<gene>
    <name evidence="2" type="ORF">PXEA_LOCUS27440</name>
</gene>
<reference evidence="2" key="1">
    <citation type="submission" date="2018-11" db="EMBL/GenBank/DDBJ databases">
        <authorList>
            <consortium name="Pathogen Informatics"/>
        </authorList>
    </citation>
    <scope>NUCLEOTIDE SEQUENCE</scope>
</reference>
<comment type="caution">
    <text evidence="2">The sequence shown here is derived from an EMBL/GenBank/DDBJ whole genome shotgun (WGS) entry which is preliminary data.</text>
</comment>